<evidence type="ECO:0000313" key="1">
    <source>
        <dbReference type="EMBL" id="KZP28261.1"/>
    </source>
</evidence>
<name>A0A166RGZ2_9AGAM</name>
<dbReference type="STRING" id="436010.A0A166RGZ2"/>
<sequence length="436" mass="48997">MTHVCRYWKELALSTPGLWANFRAQPDCEHDIAGMEKWLKLSGSYPLSISLRLDCEDAVAVAAFELILQHKPRWQHIMLDWQLDDYVPRFFSSLEDAAPVHRLPLLETFIIHTSFDIELGDLDNAVGPQIDTLLAAAPRLRTFHWDALQFYTDMEPAEFPRASIGALTELKLTCLLSIDECLGLLARTPLLESCSFNYVRKEALFPYTPVDPALALPPVVLPRLHTLILDTDCSISPFLDALTLPALKRIAIDFRHNIGDLDSPFLRDDFHDWPHGAFILLLTRSMCALASLSLCVPISEGELSSLLRRCAGTLESVTVQGKVGWDLVHESTVRLLTRQVEVPGHTNFPKLRCIRLHDCIVHPLPPHVLADMVHSRLARGNMDMGQKLGEAEVSLRMRPDIMPACDEHRLAAMQTLCGKVGGKLEIEKLLRPARVH</sequence>
<keyword evidence="2" id="KW-1185">Reference proteome</keyword>
<dbReference type="Proteomes" id="UP000076532">
    <property type="component" value="Unassembled WGS sequence"/>
</dbReference>
<evidence type="ECO:0000313" key="2">
    <source>
        <dbReference type="Proteomes" id="UP000076532"/>
    </source>
</evidence>
<evidence type="ECO:0008006" key="3">
    <source>
        <dbReference type="Google" id="ProtNLM"/>
    </source>
</evidence>
<protein>
    <recommendedName>
        <fullName evidence="3">F-box domain-containing protein</fullName>
    </recommendedName>
</protein>
<dbReference type="OrthoDB" id="3217549at2759"/>
<dbReference type="AlphaFoldDB" id="A0A166RGZ2"/>
<dbReference type="EMBL" id="KV417504">
    <property type="protein sequence ID" value="KZP28261.1"/>
    <property type="molecule type" value="Genomic_DNA"/>
</dbReference>
<proteinExistence type="predicted"/>
<accession>A0A166RGZ2</accession>
<reference evidence="1 2" key="1">
    <citation type="journal article" date="2016" name="Mol. Biol. Evol.">
        <title>Comparative Genomics of Early-Diverging Mushroom-Forming Fungi Provides Insights into the Origins of Lignocellulose Decay Capabilities.</title>
        <authorList>
            <person name="Nagy L.G."/>
            <person name="Riley R."/>
            <person name="Tritt A."/>
            <person name="Adam C."/>
            <person name="Daum C."/>
            <person name="Floudas D."/>
            <person name="Sun H."/>
            <person name="Yadav J.S."/>
            <person name="Pangilinan J."/>
            <person name="Larsson K.H."/>
            <person name="Matsuura K."/>
            <person name="Barry K."/>
            <person name="Labutti K."/>
            <person name="Kuo R."/>
            <person name="Ohm R.A."/>
            <person name="Bhattacharya S.S."/>
            <person name="Shirouzu T."/>
            <person name="Yoshinaga Y."/>
            <person name="Martin F.M."/>
            <person name="Grigoriev I.V."/>
            <person name="Hibbett D.S."/>
        </authorList>
    </citation>
    <scope>NUCLEOTIDE SEQUENCE [LARGE SCALE GENOMIC DNA]</scope>
    <source>
        <strain evidence="1 2">CBS 109695</strain>
    </source>
</reference>
<organism evidence="1 2">
    <name type="scientific">Athelia psychrophila</name>
    <dbReference type="NCBI Taxonomy" id="1759441"/>
    <lineage>
        <taxon>Eukaryota</taxon>
        <taxon>Fungi</taxon>
        <taxon>Dikarya</taxon>
        <taxon>Basidiomycota</taxon>
        <taxon>Agaricomycotina</taxon>
        <taxon>Agaricomycetes</taxon>
        <taxon>Agaricomycetidae</taxon>
        <taxon>Atheliales</taxon>
        <taxon>Atheliaceae</taxon>
        <taxon>Athelia</taxon>
    </lineage>
</organism>
<gene>
    <name evidence="1" type="ORF">FIBSPDRAFT_267641</name>
</gene>